<organism evidence="1 2">
    <name type="scientific">Leucobacter coleopterorum</name>
    <dbReference type="NCBI Taxonomy" id="2714933"/>
    <lineage>
        <taxon>Bacteria</taxon>
        <taxon>Bacillati</taxon>
        <taxon>Actinomycetota</taxon>
        <taxon>Actinomycetes</taxon>
        <taxon>Micrococcales</taxon>
        <taxon>Microbacteriaceae</taxon>
        <taxon>Leucobacter</taxon>
    </lineage>
</organism>
<keyword evidence="2" id="KW-1185">Reference proteome</keyword>
<dbReference type="RefSeq" id="WP_166331748.1">
    <property type="nucleotide sequence ID" value="NZ_CP049933.1"/>
</dbReference>
<dbReference type="EMBL" id="CP049933">
    <property type="protein sequence ID" value="QIM19506.1"/>
    <property type="molecule type" value="Genomic_DNA"/>
</dbReference>
<evidence type="ECO:0000313" key="1">
    <source>
        <dbReference type="EMBL" id="QIM19506.1"/>
    </source>
</evidence>
<name>A0ABX6JYW6_9MICO</name>
<protein>
    <recommendedName>
        <fullName evidence="3">Cadherin-like beta sandwich domain-containing protein</fullName>
    </recommendedName>
</protein>
<reference evidence="1 2" key="1">
    <citation type="submission" date="2020-03" db="EMBL/GenBank/DDBJ databases">
        <title>Leucobacter sp. nov., isolated from beetles.</title>
        <authorList>
            <person name="Hyun D.-W."/>
            <person name="Bae J.-W."/>
        </authorList>
    </citation>
    <scope>NUCLEOTIDE SEQUENCE [LARGE SCALE GENOMIC DNA]</scope>
    <source>
        <strain evidence="1 2">HDW9A</strain>
    </source>
</reference>
<sequence length="98" mass="10484">MTGTTSVAEPVVQTVKVDTRRGYTLSLAPLGDTTLQNPQALSDSSFTQPKEGTVTLKSNNELQVKIPKSGAEQLSFDVTLTAQDGKQETVRYILTIAG</sequence>
<dbReference type="Proteomes" id="UP000503441">
    <property type="component" value="Chromosome"/>
</dbReference>
<gene>
    <name evidence="1" type="ORF">G7066_14660</name>
</gene>
<proteinExistence type="predicted"/>
<accession>A0ABX6JYW6</accession>
<evidence type="ECO:0008006" key="3">
    <source>
        <dbReference type="Google" id="ProtNLM"/>
    </source>
</evidence>
<evidence type="ECO:0000313" key="2">
    <source>
        <dbReference type="Proteomes" id="UP000503441"/>
    </source>
</evidence>